<keyword evidence="2" id="KW-0614">Plasmid</keyword>
<reference evidence="2" key="1">
    <citation type="submission" date="2017-12" db="EMBL/GenBank/DDBJ databases">
        <title>Insights into the successfully spreading KPC-encoding IncII plasmids.</title>
        <authorList>
            <person name="Brandt C."/>
            <person name="Pletz M.W."/>
            <person name="Makarewicz O."/>
        </authorList>
    </citation>
    <scope>NUCLEOTIDE SEQUENCE</scope>
    <source>
        <strain evidence="2">UR15381</strain>
        <plasmid evidence="2">pUJ-1KPC</plasmid>
    </source>
</reference>
<proteinExistence type="predicted"/>
<sequence>MWAAVSHGQPSFTSAWREFAAVRSATAMRRRHEVPDRHPNHQGQADVHQVRRPPVAEQPDRGRKHDGRADHAEQTAQPLPMTEPTQRVRRKASAANSGSRRLMNSPRTGSRSPARWPRRSWRGLESRRRSYRGNDAAERAGFIGNACHQSHEAALAVVVGLLAHCLTLDG</sequence>
<evidence type="ECO:0000313" key="2">
    <source>
        <dbReference type="EMBL" id="AVI43268.1"/>
    </source>
</evidence>
<dbReference type="AlphaFoldDB" id="A0A2P1BNL9"/>
<geneLocation type="plasmid" evidence="2">
    <name>pUJ-1KPC</name>
</geneLocation>
<feature type="region of interest" description="Disordered" evidence="1">
    <location>
        <begin position="25"/>
        <end position="132"/>
    </location>
</feature>
<name>A0A2P1BNL9_KLEPN</name>
<feature type="compositionally biased region" description="Basic and acidic residues" evidence="1">
    <location>
        <begin position="58"/>
        <end position="73"/>
    </location>
</feature>
<evidence type="ECO:0000256" key="1">
    <source>
        <dbReference type="SAM" id="MobiDB-lite"/>
    </source>
</evidence>
<organism evidence="2">
    <name type="scientific">Klebsiella pneumoniae</name>
    <dbReference type="NCBI Taxonomy" id="573"/>
    <lineage>
        <taxon>Bacteria</taxon>
        <taxon>Pseudomonadati</taxon>
        <taxon>Pseudomonadota</taxon>
        <taxon>Gammaproteobacteria</taxon>
        <taxon>Enterobacterales</taxon>
        <taxon>Enterobacteriaceae</taxon>
        <taxon>Klebsiella/Raoultella group</taxon>
        <taxon>Klebsiella</taxon>
        <taxon>Klebsiella pneumoniae complex</taxon>
    </lineage>
</organism>
<protein>
    <submittedName>
        <fullName evidence="2">Uncharacterized protein</fullName>
    </submittedName>
</protein>
<dbReference type="EMBL" id="MG700548">
    <property type="protein sequence ID" value="AVI43268.1"/>
    <property type="molecule type" value="Genomic_DNA"/>
</dbReference>
<accession>A0A2P1BNL9</accession>